<dbReference type="Gene3D" id="3.40.630.10">
    <property type="entry name" value="Zn peptidases"/>
    <property type="match status" value="1"/>
</dbReference>
<dbReference type="SUPFAM" id="SSF49265">
    <property type="entry name" value="Fibronectin type III"/>
    <property type="match status" value="1"/>
</dbReference>
<evidence type="ECO:0000256" key="1">
    <source>
        <dbReference type="ARBA" id="ARBA00001947"/>
    </source>
</evidence>
<dbReference type="EC" id="3.4.-.-" evidence="10"/>
<dbReference type="GO" id="GO:0006508">
    <property type="term" value="P:proteolysis"/>
    <property type="evidence" value="ECO:0007669"/>
    <property type="project" value="UniProtKB-KW"/>
</dbReference>
<keyword evidence="7 10" id="KW-0378">Hydrolase</keyword>
<comment type="subcellular location">
    <subcellularLocation>
        <location evidence="2">Secreted</location>
    </subcellularLocation>
</comment>
<keyword evidence="4" id="KW-0964">Secreted</keyword>
<organism evidence="12 13">
    <name type="scientific">Amanita muscaria (strain Koide BX008)</name>
    <dbReference type="NCBI Taxonomy" id="946122"/>
    <lineage>
        <taxon>Eukaryota</taxon>
        <taxon>Fungi</taxon>
        <taxon>Dikarya</taxon>
        <taxon>Basidiomycota</taxon>
        <taxon>Agaricomycotina</taxon>
        <taxon>Agaricomycetes</taxon>
        <taxon>Agaricomycetidae</taxon>
        <taxon>Agaricales</taxon>
        <taxon>Pluteineae</taxon>
        <taxon>Amanitaceae</taxon>
        <taxon>Amanita</taxon>
    </lineage>
</organism>
<feature type="signal peptide" evidence="10">
    <location>
        <begin position="1"/>
        <end position="21"/>
    </location>
</feature>
<dbReference type="InterPro" id="IPR003961">
    <property type="entry name" value="FN3_dom"/>
</dbReference>
<comment type="similarity">
    <text evidence="3">Belongs to the peptidase M28 family. M28B subfamily.</text>
</comment>
<evidence type="ECO:0000256" key="8">
    <source>
        <dbReference type="ARBA" id="ARBA00022833"/>
    </source>
</evidence>
<evidence type="ECO:0000256" key="10">
    <source>
        <dbReference type="RuleBase" id="RU361240"/>
    </source>
</evidence>
<keyword evidence="13" id="KW-1185">Reference proteome</keyword>
<proteinExistence type="inferred from homology"/>
<dbReference type="STRING" id="946122.A0A0C2SKE9"/>
<dbReference type="PANTHER" id="PTHR12147">
    <property type="entry name" value="METALLOPEPTIDASE M28 FAMILY MEMBER"/>
    <property type="match status" value="1"/>
</dbReference>
<evidence type="ECO:0000256" key="9">
    <source>
        <dbReference type="ARBA" id="ARBA00023049"/>
    </source>
</evidence>
<keyword evidence="6 10" id="KW-0479">Metal-binding</keyword>
<dbReference type="GO" id="GO:0046872">
    <property type="term" value="F:metal ion binding"/>
    <property type="evidence" value="ECO:0007669"/>
    <property type="project" value="UniProtKB-KW"/>
</dbReference>
<gene>
    <name evidence="12" type="ORF">M378DRAFT_186929</name>
</gene>
<evidence type="ECO:0000256" key="7">
    <source>
        <dbReference type="ARBA" id="ARBA00022801"/>
    </source>
</evidence>
<name>A0A0C2SKE9_AMAMK</name>
<accession>A0A0C2SKE9</accession>
<dbReference type="Proteomes" id="UP000054549">
    <property type="component" value="Unassembled WGS sequence"/>
</dbReference>
<dbReference type="InterPro" id="IPR036116">
    <property type="entry name" value="FN3_sf"/>
</dbReference>
<dbReference type="SUPFAM" id="SSF53187">
    <property type="entry name" value="Zn-dependent exopeptidases"/>
    <property type="match status" value="1"/>
</dbReference>
<evidence type="ECO:0000256" key="2">
    <source>
        <dbReference type="ARBA" id="ARBA00004613"/>
    </source>
</evidence>
<evidence type="ECO:0000256" key="3">
    <source>
        <dbReference type="ARBA" id="ARBA00005634"/>
    </source>
</evidence>
<dbReference type="HOGENOM" id="CLU_047420_0_0_1"/>
<sequence>MVSSRALALYATLTCHCLGLANQCFLDNWPPGPGYAIAPQEPDGQLTKILSSIDKSRIQGIIEKLASFGTRHTLSNQTDPVRGIGAARDWIASEMRTYAAASNGRMTISVPSYVQTPDSVIPNNTVISNVIATLKGSTEPNRVYVLSGHYDSRVTDIMNYWSDAPGADDDASGVAIVMELARLMATTTPPATIMFAAFAGEEQGLFGSNFTAATLRAAGVDVQGVLNNDIVGSPVGDDGTDDPYNIRMYCGGIPPSETAAQVATRILMGGENDSPARELGRFVTGVAQNQVTKMNVQMMYRQDRNLRGGDHMSFLSHGFPAVRFTEPRENFAHQHQDTRLVNGMQYGDLIEFVDFDYVVRVAQVNAAGIWSLANAPGTPKNATIKASILTNNSTLSWAADPNVDDGYEIVWRPSYFHEWTHAIPVGLVNTATVLVSKDDVEFGVRAVGKNGYRSPAAYPFPG</sequence>
<keyword evidence="10" id="KW-0732">Signal</keyword>
<protein>
    <recommendedName>
        <fullName evidence="10">Peptide hydrolase</fullName>
        <ecNumber evidence="10">3.4.-.-</ecNumber>
    </recommendedName>
</protein>
<dbReference type="GO" id="GO:0008235">
    <property type="term" value="F:metalloexopeptidase activity"/>
    <property type="evidence" value="ECO:0007669"/>
    <property type="project" value="InterPro"/>
</dbReference>
<evidence type="ECO:0000256" key="6">
    <source>
        <dbReference type="ARBA" id="ARBA00022723"/>
    </source>
</evidence>
<dbReference type="PANTHER" id="PTHR12147:SF26">
    <property type="entry name" value="PEPTIDASE M28 DOMAIN-CONTAINING PROTEIN"/>
    <property type="match status" value="1"/>
</dbReference>
<keyword evidence="5 10" id="KW-0645">Protease</keyword>
<reference evidence="12 13" key="1">
    <citation type="submission" date="2014-04" db="EMBL/GenBank/DDBJ databases">
        <title>Evolutionary Origins and Diversification of the Mycorrhizal Mutualists.</title>
        <authorList>
            <consortium name="DOE Joint Genome Institute"/>
            <consortium name="Mycorrhizal Genomics Consortium"/>
            <person name="Kohler A."/>
            <person name="Kuo A."/>
            <person name="Nagy L.G."/>
            <person name="Floudas D."/>
            <person name="Copeland A."/>
            <person name="Barry K.W."/>
            <person name="Cichocki N."/>
            <person name="Veneault-Fourrey C."/>
            <person name="LaButti K."/>
            <person name="Lindquist E.A."/>
            <person name="Lipzen A."/>
            <person name="Lundell T."/>
            <person name="Morin E."/>
            <person name="Murat C."/>
            <person name="Riley R."/>
            <person name="Ohm R."/>
            <person name="Sun H."/>
            <person name="Tunlid A."/>
            <person name="Henrissat B."/>
            <person name="Grigoriev I.V."/>
            <person name="Hibbett D.S."/>
            <person name="Martin F."/>
        </authorList>
    </citation>
    <scope>NUCLEOTIDE SEQUENCE [LARGE SCALE GENOMIC DNA]</scope>
    <source>
        <strain evidence="12 13">Koide BX008</strain>
    </source>
</reference>
<dbReference type="OrthoDB" id="10013407at2759"/>
<feature type="chain" id="PRO_5005110968" description="Peptide hydrolase" evidence="10">
    <location>
        <begin position="22"/>
        <end position="462"/>
    </location>
</feature>
<evidence type="ECO:0000313" key="13">
    <source>
        <dbReference type="Proteomes" id="UP000054549"/>
    </source>
</evidence>
<dbReference type="CDD" id="cd00063">
    <property type="entry name" value="FN3"/>
    <property type="match status" value="1"/>
</dbReference>
<dbReference type="EMBL" id="KN818256">
    <property type="protein sequence ID" value="KIL63690.1"/>
    <property type="molecule type" value="Genomic_DNA"/>
</dbReference>
<dbReference type="AlphaFoldDB" id="A0A0C2SKE9"/>
<comment type="cofactor">
    <cofactor evidence="1">
        <name>Zn(2+)</name>
        <dbReference type="ChEBI" id="CHEBI:29105"/>
    </cofactor>
</comment>
<evidence type="ECO:0000259" key="11">
    <source>
        <dbReference type="Pfam" id="PF04389"/>
    </source>
</evidence>
<keyword evidence="9" id="KW-0482">Metalloprotease</keyword>
<keyword evidence="8 10" id="KW-0862">Zinc</keyword>
<evidence type="ECO:0000256" key="4">
    <source>
        <dbReference type="ARBA" id="ARBA00022525"/>
    </source>
</evidence>
<dbReference type="InterPro" id="IPR007484">
    <property type="entry name" value="Peptidase_M28"/>
</dbReference>
<feature type="domain" description="Peptidase M28" evidence="11">
    <location>
        <begin position="129"/>
        <end position="338"/>
    </location>
</feature>
<dbReference type="InterPro" id="IPR045175">
    <property type="entry name" value="M28_fam"/>
</dbReference>
<dbReference type="InParanoid" id="A0A0C2SKE9"/>
<evidence type="ECO:0000313" key="12">
    <source>
        <dbReference type="EMBL" id="KIL63690.1"/>
    </source>
</evidence>
<evidence type="ECO:0000256" key="5">
    <source>
        <dbReference type="ARBA" id="ARBA00022670"/>
    </source>
</evidence>
<dbReference type="GO" id="GO:0005576">
    <property type="term" value="C:extracellular region"/>
    <property type="evidence" value="ECO:0007669"/>
    <property type="project" value="UniProtKB-SubCell"/>
</dbReference>
<dbReference type="Pfam" id="PF04389">
    <property type="entry name" value="Peptidase_M28"/>
    <property type="match status" value="1"/>
</dbReference>